<sequence length="257" mass="27952">MIGKNVIVSGGTSGLGLATVNSFLEEGANVVVAARSREKFEENLGKEHSKLHFVQTDFNNMQSVNSLYEWIEKKFTTLDIAINNVGHGTIKPMTEFSEADFDYALNVNLKSLWLSLKHQIRLMKGETSKQKHIINVSSINGLGGAEYLSLYAAAKAGVISLTKSAALENAKSNIAINVIVPGPFATPMLENVFNIQAGGDMEKQNAISEQYKGMIPAGRFGRPDELAEAIVWLCQGKSTYLSGHSLIIDGGLTSRFR</sequence>
<organism evidence="3 4">
    <name type="scientific">Flagellimonas marina</name>
    <dbReference type="NCBI Taxonomy" id="1775168"/>
    <lineage>
        <taxon>Bacteria</taxon>
        <taxon>Pseudomonadati</taxon>
        <taxon>Bacteroidota</taxon>
        <taxon>Flavobacteriia</taxon>
        <taxon>Flavobacteriales</taxon>
        <taxon>Flavobacteriaceae</taxon>
        <taxon>Flagellimonas</taxon>
    </lineage>
</organism>
<dbReference type="PRINTS" id="PR00080">
    <property type="entry name" value="SDRFAMILY"/>
</dbReference>
<dbReference type="GO" id="GO:0016491">
    <property type="term" value="F:oxidoreductase activity"/>
    <property type="evidence" value="ECO:0007669"/>
    <property type="project" value="UniProtKB-KW"/>
</dbReference>
<dbReference type="RefSeq" id="WP_379762316.1">
    <property type="nucleotide sequence ID" value="NZ_JBHSCL010000002.1"/>
</dbReference>
<dbReference type="InterPro" id="IPR020904">
    <property type="entry name" value="Sc_DH/Rdtase_CS"/>
</dbReference>
<dbReference type="CDD" id="cd05233">
    <property type="entry name" value="SDR_c"/>
    <property type="match status" value="1"/>
</dbReference>
<accession>A0ABV8PIH9</accession>
<keyword evidence="2 3" id="KW-0560">Oxidoreductase</keyword>
<protein>
    <submittedName>
        <fullName evidence="3">SDR family NAD(P)-dependent oxidoreductase</fullName>
        <ecNumber evidence="3">1.1.1.-</ecNumber>
    </submittedName>
</protein>
<comment type="caution">
    <text evidence="3">The sequence shown here is derived from an EMBL/GenBank/DDBJ whole genome shotgun (WGS) entry which is preliminary data.</text>
</comment>
<gene>
    <name evidence="3" type="ORF">ACFOWS_02270</name>
</gene>
<dbReference type="EC" id="1.1.1.-" evidence="3"/>
<dbReference type="Gene3D" id="3.40.50.720">
    <property type="entry name" value="NAD(P)-binding Rossmann-like Domain"/>
    <property type="match status" value="1"/>
</dbReference>
<name>A0ABV8PIH9_9FLAO</name>
<dbReference type="PRINTS" id="PR00081">
    <property type="entry name" value="GDHRDH"/>
</dbReference>
<evidence type="ECO:0000313" key="3">
    <source>
        <dbReference type="EMBL" id="MFC4218938.1"/>
    </source>
</evidence>
<evidence type="ECO:0000256" key="1">
    <source>
        <dbReference type="ARBA" id="ARBA00006484"/>
    </source>
</evidence>
<dbReference type="Pfam" id="PF13561">
    <property type="entry name" value="adh_short_C2"/>
    <property type="match status" value="1"/>
</dbReference>
<reference evidence="4" key="1">
    <citation type="journal article" date="2019" name="Int. J. Syst. Evol. Microbiol.">
        <title>The Global Catalogue of Microorganisms (GCM) 10K type strain sequencing project: providing services to taxonomists for standard genome sequencing and annotation.</title>
        <authorList>
            <consortium name="The Broad Institute Genomics Platform"/>
            <consortium name="The Broad Institute Genome Sequencing Center for Infectious Disease"/>
            <person name="Wu L."/>
            <person name="Ma J."/>
        </authorList>
    </citation>
    <scope>NUCLEOTIDE SEQUENCE [LARGE SCALE GENOMIC DNA]</scope>
    <source>
        <strain evidence="4">CGMCC 1.15774</strain>
    </source>
</reference>
<dbReference type="PROSITE" id="PS00061">
    <property type="entry name" value="ADH_SHORT"/>
    <property type="match status" value="1"/>
</dbReference>
<comment type="similarity">
    <text evidence="1">Belongs to the short-chain dehydrogenases/reductases (SDR) family.</text>
</comment>
<dbReference type="Proteomes" id="UP001595841">
    <property type="component" value="Unassembled WGS sequence"/>
</dbReference>
<evidence type="ECO:0000256" key="2">
    <source>
        <dbReference type="ARBA" id="ARBA00023002"/>
    </source>
</evidence>
<dbReference type="InterPro" id="IPR036291">
    <property type="entry name" value="NAD(P)-bd_dom_sf"/>
</dbReference>
<evidence type="ECO:0000313" key="4">
    <source>
        <dbReference type="Proteomes" id="UP001595841"/>
    </source>
</evidence>
<dbReference type="SUPFAM" id="SSF51735">
    <property type="entry name" value="NAD(P)-binding Rossmann-fold domains"/>
    <property type="match status" value="1"/>
</dbReference>
<keyword evidence="4" id="KW-1185">Reference proteome</keyword>
<proteinExistence type="inferred from homology"/>
<dbReference type="InterPro" id="IPR002347">
    <property type="entry name" value="SDR_fam"/>
</dbReference>
<dbReference type="EMBL" id="JBHSCL010000002">
    <property type="protein sequence ID" value="MFC4218938.1"/>
    <property type="molecule type" value="Genomic_DNA"/>
</dbReference>
<dbReference type="PANTHER" id="PTHR24321">
    <property type="entry name" value="DEHYDROGENASES, SHORT CHAIN"/>
    <property type="match status" value="1"/>
</dbReference>
<dbReference type="PANTHER" id="PTHR24321:SF8">
    <property type="entry name" value="ESTRADIOL 17-BETA-DEHYDROGENASE 8-RELATED"/>
    <property type="match status" value="1"/>
</dbReference>